<dbReference type="EMBL" id="GGFM01012406">
    <property type="protein sequence ID" value="MBW33157.1"/>
    <property type="molecule type" value="Transcribed_RNA"/>
</dbReference>
<organism evidence="1">
    <name type="scientific">Anopheles braziliensis</name>
    <dbReference type="NCBI Taxonomy" id="58242"/>
    <lineage>
        <taxon>Eukaryota</taxon>
        <taxon>Metazoa</taxon>
        <taxon>Ecdysozoa</taxon>
        <taxon>Arthropoda</taxon>
        <taxon>Hexapoda</taxon>
        <taxon>Insecta</taxon>
        <taxon>Pterygota</taxon>
        <taxon>Neoptera</taxon>
        <taxon>Endopterygota</taxon>
        <taxon>Diptera</taxon>
        <taxon>Nematocera</taxon>
        <taxon>Culicoidea</taxon>
        <taxon>Culicidae</taxon>
        <taxon>Anophelinae</taxon>
        <taxon>Anopheles</taxon>
    </lineage>
</organism>
<proteinExistence type="predicted"/>
<protein>
    <submittedName>
        <fullName evidence="1">Putative secreted peptide</fullName>
    </submittedName>
</protein>
<evidence type="ECO:0000313" key="1">
    <source>
        <dbReference type="EMBL" id="MBW33157.1"/>
    </source>
</evidence>
<reference evidence="1" key="1">
    <citation type="submission" date="2018-01" db="EMBL/GenBank/DDBJ databases">
        <title>An insight into the sialome of Amazonian anophelines.</title>
        <authorList>
            <person name="Ribeiro J.M."/>
            <person name="Scarpassa V."/>
            <person name="Calvo E."/>
        </authorList>
    </citation>
    <scope>NUCLEOTIDE SEQUENCE</scope>
    <source>
        <tissue evidence="1">Salivary glands</tissue>
    </source>
</reference>
<dbReference type="AlphaFoldDB" id="A0A2M3ZX67"/>
<sequence length="78" mass="9246">MSFPHGRILLFYALLWIVFLPRSLLLSFNSFLSPLLLPVTPRVQQNKWFPSFSYQRIFQRTVRISFTKAQMDDHVESA</sequence>
<name>A0A2M3ZX67_9DIPT</name>
<accession>A0A2M3ZX67</accession>